<dbReference type="Gene3D" id="6.10.140.1350">
    <property type="match status" value="1"/>
</dbReference>
<dbReference type="Pfam" id="PF15967">
    <property type="entry name" value="Nucleoporin_FG2"/>
    <property type="match status" value="1"/>
</dbReference>
<feature type="region of interest" description="Disordered" evidence="8">
    <location>
        <begin position="607"/>
        <end position="635"/>
    </location>
</feature>
<keyword evidence="6" id="KW-0906">Nuclear pore complex</keyword>
<comment type="caution">
    <text evidence="9">The sequence shown here is derived from an EMBL/GenBank/DDBJ whole genome shotgun (WGS) entry which is preliminary data.</text>
</comment>
<evidence type="ECO:0008006" key="11">
    <source>
        <dbReference type="Google" id="ProtNLM"/>
    </source>
</evidence>
<feature type="compositionally biased region" description="Low complexity" evidence="8">
    <location>
        <begin position="32"/>
        <end position="50"/>
    </location>
</feature>
<dbReference type="AlphaFoldDB" id="A0ABD2MK11"/>
<feature type="region of interest" description="Disordered" evidence="8">
    <location>
        <begin position="32"/>
        <end position="65"/>
    </location>
</feature>
<organism evidence="9 10">
    <name type="scientific">Cryptolaemus montrouzieri</name>
    <dbReference type="NCBI Taxonomy" id="559131"/>
    <lineage>
        <taxon>Eukaryota</taxon>
        <taxon>Metazoa</taxon>
        <taxon>Ecdysozoa</taxon>
        <taxon>Arthropoda</taxon>
        <taxon>Hexapoda</taxon>
        <taxon>Insecta</taxon>
        <taxon>Pterygota</taxon>
        <taxon>Neoptera</taxon>
        <taxon>Endopterygota</taxon>
        <taxon>Coleoptera</taxon>
        <taxon>Polyphaga</taxon>
        <taxon>Cucujiformia</taxon>
        <taxon>Coccinelloidea</taxon>
        <taxon>Coccinellidae</taxon>
        <taxon>Scymninae</taxon>
        <taxon>Scymnini</taxon>
        <taxon>Cryptolaemus</taxon>
    </lineage>
</organism>
<evidence type="ECO:0000256" key="1">
    <source>
        <dbReference type="ARBA" id="ARBA00004567"/>
    </source>
</evidence>
<keyword evidence="10" id="KW-1185">Reference proteome</keyword>
<keyword evidence="5" id="KW-0811">Translocation</keyword>
<feature type="compositionally biased region" description="Polar residues" evidence="8">
    <location>
        <begin position="607"/>
        <end position="627"/>
    </location>
</feature>
<keyword evidence="3" id="KW-0509">mRNA transport</keyword>
<evidence type="ECO:0000256" key="6">
    <source>
        <dbReference type="ARBA" id="ARBA00023132"/>
    </source>
</evidence>
<sequence>MTTGFSFGAKTTAPAFGATNTLSFGAAPTTNQFSFGSNTQQQQQQQQSGGFQLGMGLNKPTGSVAPQPVNLSFGASTSAPSAGFGFGATTSTAAPTGTGLSFGVAPASTAATTGFNLGTNPASTTSGLAFGCTPPGINFGALQTTATNLTLGARTASTTSSSNFGTPASTTSSFGLGTGNAQTGSFASTSTATGLNLSAPLGGTSTGLLFGGSSAASTTPGFSLGGINSSAAPTPALNFGTSTTGSILTSTPSTGLTFGATTIAPTLNFGATSTSAAPGGLSFGTSTASTGFTLNTAVTSTAPPEKVGLGGIQTSTATSLGTTTAKEVPPKEQQVPNEIQQDIENFKNYTKQQKLYSSDVSRCCVKDFRSVEAQIGVLNNVIKEIESQLQRNRSLAEKLKYDTAQGLQLLEMAQRTQDTPSGLQYENVAPMNFFLNLADNFEKEMHALKIQIENTDKYVKNIGQPATLTSQDLSLGMKRLHDTFVALAGRLQSVHTQVESQKELYINLRKQLANDFSNPFESLDKKLNPNQTISSPLNHSPPKIACGPTPFNQIISNFPNTAQPNVGSPYPGVGGVAPGGFSFGTSTLPSLFGNTFNKTNQGFQNTTLGTGLSFPNTNSSFQLQKPPTGNKRGKQ</sequence>
<comment type="subcellular location">
    <subcellularLocation>
        <location evidence="1">Nucleus</location>
        <location evidence="1">Nuclear pore complex</location>
    </subcellularLocation>
</comment>
<proteinExistence type="predicted"/>
<keyword evidence="7" id="KW-0539">Nucleus</keyword>
<evidence type="ECO:0000256" key="4">
    <source>
        <dbReference type="ARBA" id="ARBA00022927"/>
    </source>
</evidence>
<dbReference type="PANTHER" id="PTHR13437">
    <property type="entry name" value="NUCLEOPORIN P58/P45 NUCLEOPORIN-LIKE PROTEIN 1"/>
    <property type="match status" value="1"/>
</dbReference>
<evidence type="ECO:0000313" key="10">
    <source>
        <dbReference type="Proteomes" id="UP001516400"/>
    </source>
</evidence>
<dbReference type="PANTHER" id="PTHR13437:SF2">
    <property type="entry name" value="NUCLEOPORIN P58_P45"/>
    <property type="match status" value="1"/>
</dbReference>
<evidence type="ECO:0000256" key="8">
    <source>
        <dbReference type="SAM" id="MobiDB-lite"/>
    </source>
</evidence>
<evidence type="ECO:0000256" key="3">
    <source>
        <dbReference type="ARBA" id="ARBA00022816"/>
    </source>
</evidence>
<dbReference type="Proteomes" id="UP001516400">
    <property type="component" value="Unassembled WGS sequence"/>
</dbReference>
<dbReference type="EMBL" id="JABFTP020000001">
    <property type="protein sequence ID" value="KAL3266674.1"/>
    <property type="molecule type" value="Genomic_DNA"/>
</dbReference>
<gene>
    <name evidence="9" type="ORF">HHI36_010836</name>
</gene>
<dbReference type="InterPro" id="IPR024882">
    <property type="entry name" value="NUP58/p45/49"/>
</dbReference>
<evidence type="ECO:0000313" key="9">
    <source>
        <dbReference type="EMBL" id="KAL3266674.1"/>
    </source>
</evidence>
<evidence type="ECO:0000256" key="5">
    <source>
        <dbReference type="ARBA" id="ARBA00023010"/>
    </source>
</evidence>
<keyword evidence="2" id="KW-0813">Transport</keyword>
<keyword evidence="4" id="KW-0653">Protein transport</keyword>
<dbReference type="GO" id="GO:0005643">
    <property type="term" value="C:nuclear pore"/>
    <property type="evidence" value="ECO:0007669"/>
    <property type="project" value="UniProtKB-SubCell"/>
</dbReference>
<evidence type="ECO:0000256" key="7">
    <source>
        <dbReference type="ARBA" id="ARBA00023242"/>
    </source>
</evidence>
<protein>
    <recommendedName>
        <fullName evidence="11">Nucleoporin p58/p45</fullName>
    </recommendedName>
</protein>
<evidence type="ECO:0000256" key="2">
    <source>
        <dbReference type="ARBA" id="ARBA00022448"/>
    </source>
</evidence>
<dbReference type="GO" id="GO:0051028">
    <property type="term" value="P:mRNA transport"/>
    <property type="evidence" value="ECO:0007669"/>
    <property type="project" value="UniProtKB-KW"/>
</dbReference>
<reference evidence="9 10" key="1">
    <citation type="journal article" date="2021" name="BMC Biol.">
        <title>Horizontally acquired antibacterial genes associated with adaptive radiation of ladybird beetles.</title>
        <authorList>
            <person name="Li H.S."/>
            <person name="Tang X.F."/>
            <person name="Huang Y.H."/>
            <person name="Xu Z.Y."/>
            <person name="Chen M.L."/>
            <person name="Du X.Y."/>
            <person name="Qiu B.Y."/>
            <person name="Chen P.T."/>
            <person name="Zhang W."/>
            <person name="Slipinski A."/>
            <person name="Escalona H.E."/>
            <person name="Waterhouse R.M."/>
            <person name="Zwick A."/>
            <person name="Pang H."/>
        </authorList>
    </citation>
    <scope>NUCLEOTIDE SEQUENCE [LARGE SCALE GENOMIC DNA]</scope>
    <source>
        <strain evidence="9">SYSU2018</strain>
    </source>
</reference>
<dbReference type="GO" id="GO:0015031">
    <property type="term" value="P:protein transport"/>
    <property type="evidence" value="ECO:0007669"/>
    <property type="project" value="UniProtKB-KW"/>
</dbReference>
<accession>A0ABD2MK11</accession>
<name>A0ABD2MK11_9CUCU</name>